<accession>A0A9X3YM99</accession>
<dbReference type="GO" id="GO:0005509">
    <property type="term" value="F:calcium ion binding"/>
    <property type="evidence" value="ECO:0007669"/>
    <property type="project" value="InterPro"/>
</dbReference>
<dbReference type="InterPro" id="IPR015919">
    <property type="entry name" value="Cadherin-like_sf"/>
</dbReference>
<evidence type="ECO:0000313" key="3">
    <source>
        <dbReference type="EMBL" id="MDC8014887.1"/>
    </source>
</evidence>
<evidence type="ECO:0000256" key="1">
    <source>
        <dbReference type="SAM" id="SignalP"/>
    </source>
</evidence>
<dbReference type="Pfam" id="PF17963">
    <property type="entry name" value="Big_9"/>
    <property type="match status" value="2"/>
</dbReference>
<sequence length="1012" mass="100505">MNLSLQRLLAALAFAAADVSGAATIQLVGGTGFNDATIVSPEGGNTGTTLGQQRTNLFQAAANVWGAALSSSQTIKVSATFTALACTATTGTLGSAGAATNIVLNIGTKQRYFAVALAEALVDQDINGTGVAEINANFNSRVDQNDTSCLGSTRFYYGLTGPAPAGTIALYPVVLHELGHGLGFAPLLCRTAAGCTGPTTAFGGYFNNIPDIWSEFVRDNNAGGTGANRHWVEMTAAERAASFTNDPNLVWNGMSVTTNLGSQAAIARNEGRLRTYAPGTYVQGSSVAHFHSDASPNLLMEPSLNSDVFTQTDLTDCLFQDIGWDDSRCALVLNNAPTLNTIADPPAIDEDAAQQTVNLSGIGDGDTLAQTVSITAVSNNPGLIPNPAVNYVDPNATGTLTYTPVANQSGSAVVTVTARDDGDSAYVPNTLDRTFTVTVNAVNDAPQATNLSASETYTEDTTLDLTDIAVSDIDSSVVTATLTLTPASAGSLTTATVGGSTSSYSAGSGVLTAVGLVADVNGLLAGVSFVPAADSIASATISTSVSDGVAPALTGNKPLAAVAVNDAPRLTNPSATDTYVEDTPFDLSNFVVIDPDNTTLAVTLQLSPAGIGRLSAGTVGGATSTYDAGTGVWQGSGPIANLQQLLDGVTFTPVPDSAAAGTLAISVSDGIAPAVTGSRTLAGTAVNDPPVAGGAQSAQTDEDVPASLALTAADVDSAPLGVVLSADHGTLTLPAVAGLAFTAGDGTGDATMAFNGPIAALNAALGGVTFAPPADYNGTASVTYGLSDGEAAPVSRVVAITIVAAADTVADTIAVAEDGSATFNVLTGAGGASADTFAGAATLVAVSKPAHGAATFAAGGSVTYTPAANYAGSDGFTYTASAGGVTETGQVSIDVGAVNDPPTLNAIPDPAPIPPNAGTQTVQLAGIGAGPGENQTLAVTAASSNPSVIPHPSVSYASPGTTGSIGFAPAHNAVGTVTITVTVTDDGGGANSVSRSFVQQVGVDVLFIDGFE</sequence>
<dbReference type="RefSeq" id="WP_263540873.1">
    <property type="nucleotide sequence ID" value="NZ_JAOVZO020000019.1"/>
</dbReference>
<dbReference type="SUPFAM" id="SSF49313">
    <property type="entry name" value="Cadherin-like"/>
    <property type="match status" value="1"/>
</dbReference>
<dbReference type="EMBL" id="JAOVZO020000019">
    <property type="protein sequence ID" value="MDC8014887.1"/>
    <property type="molecule type" value="Genomic_DNA"/>
</dbReference>
<organism evidence="3 4">
    <name type="scientific">Tahibacter soli</name>
    <dbReference type="NCBI Taxonomy" id="2983605"/>
    <lineage>
        <taxon>Bacteria</taxon>
        <taxon>Pseudomonadati</taxon>
        <taxon>Pseudomonadota</taxon>
        <taxon>Gammaproteobacteria</taxon>
        <taxon>Lysobacterales</taxon>
        <taxon>Rhodanobacteraceae</taxon>
        <taxon>Tahibacter</taxon>
    </lineage>
</organism>
<dbReference type="Gene3D" id="2.60.40.3440">
    <property type="match status" value="1"/>
</dbReference>
<dbReference type="Pfam" id="PF17803">
    <property type="entry name" value="Cadherin_4"/>
    <property type="match status" value="1"/>
</dbReference>
<dbReference type="NCBIfam" id="NF012211">
    <property type="entry name" value="tand_rpt_95"/>
    <property type="match status" value="1"/>
</dbReference>
<feature type="chain" id="PRO_5040790299" evidence="1">
    <location>
        <begin position="23"/>
        <end position="1012"/>
    </location>
</feature>
<keyword evidence="4" id="KW-1185">Reference proteome</keyword>
<feature type="signal peptide" evidence="1">
    <location>
        <begin position="1"/>
        <end position="22"/>
    </location>
</feature>
<dbReference type="Proteomes" id="UP001139971">
    <property type="component" value="Unassembled WGS sequence"/>
</dbReference>
<dbReference type="AlphaFoldDB" id="A0A9X3YM99"/>
<name>A0A9X3YM99_9GAMM</name>
<feature type="domain" description="RapA2 cadherin-like" evidence="2">
    <location>
        <begin position="434"/>
        <end position="496"/>
    </location>
</feature>
<evidence type="ECO:0000313" key="4">
    <source>
        <dbReference type="Proteomes" id="UP001139971"/>
    </source>
</evidence>
<dbReference type="InterPro" id="IPR040853">
    <property type="entry name" value="RapA2_cadherin-like"/>
</dbReference>
<comment type="caution">
    <text evidence="3">The sequence shown here is derived from an EMBL/GenBank/DDBJ whole genome shotgun (WGS) entry which is preliminary data.</text>
</comment>
<reference evidence="3" key="1">
    <citation type="submission" date="2023-02" db="EMBL/GenBank/DDBJ databases">
        <title>Tahibacter soli sp. nov. isolated from soil.</title>
        <authorList>
            <person name="Baek J.H."/>
            <person name="Lee J.K."/>
            <person name="Choi D.G."/>
            <person name="Jeon C.O."/>
        </authorList>
    </citation>
    <scope>NUCLEOTIDE SEQUENCE</scope>
    <source>
        <strain evidence="3">BL</strain>
    </source>
</reference>
<evidence type="ECO:0000259" key="2">
    <source>
        <dbReference type="Pfam" id="PF17803"/>
    </source>
</evidence>
<keyword evidence="1" id="KW-0732">Signal</keyword>
<protein>
    <submittedName>
        <fullName evidence="3">Tandem-95 repeat protein</fullName>
    </submittedName>
</protein>
<proteinExistence type="predicted"/>
<gene>
    <name evidence="3" type="ORF">OD750_020260</name>
</gene>
<dbReference type="GO" id="GO:0016020">
    <property type="term" value="C:membrane"/>
    <property type="evidence" value="ECO:0007669"/>
    <property type="project" value="InterPro"/>
</dbReference>